<accession>A0A931CCR3</accession>
<proteinExistence type="predicted"/>
<organism evidence="1 2">
    <name type="scientific">Actinoplanes aureus</name>
    <dbReference type="NCBI Taxonomy" id="2792083"/>
    <lineage>
        <taxon>Bacteria</taxon>
        <taxon>Bacillati</taxon>
        <taxon>Actinomycetota</taxon>
        <taxon>Actinomycetes</taxon>
        <taxon>Micromonosporales</taxon>
        <taxon>Micromonosporaceae</taxon>
        <taxon>Actinoplanes</taxon>
    </lineage>
</organism>
<evidence type="ECO:0000313" key="1">
    <source>
        <dbReference type="EMBL" id="MBG0564951.1"/>
    </source>
</evidence>
<dbReference type="Proteomes" id="UP000598146">
    <property type="component" value="Unassembled WGS sequence"/>
</dbReference>
<comment type="caution">
    <text evidence="1">The sequence shown here is derived from an EMBL/GenBank/DDBJ whole genome shotgun (WGS) entry which is preliminary data.</text>
</comment>
<dbReference type="AlphaFoldDB" id="A0A931CCR3"/>
<name>A0A931CCR3_9ACTN</name>
<evidence type="ECO:0000313" key="2">
    <source>
        <dbReference type="Proteomes" id="UP000598146"/>
    </source>
</evidence>
<dbReference type="EMBL" id="JADQTO010000013">
    <property type="protein sequence ID" value="MBG0564951.1"/>
    <property type="molecule type" value="Genomic_DNA"/>
</dbReference>
<sequence length="161" mass="17005">MASASYPRAIAMAALQAALTSTWIAARELSPPRRRLARLGIVAAVGGVSYLASPRSADPEPELVVGARPMLVAEGGPVVDPDAFPEFAFDKRKAALTAAVLGASAAAMFGRRQVEKRWLARLTRNGHPHPTRALAVRMAGLEFAGQLALQLAEARKAAAQR</sequence>
<keyword evidence="2" id="KW-1185">Reference proteome</keyword>
<dbReference type="RefSeq" id="WP_196416741.1">
    <property type="nucleotide sequence ID" value="NZ_JADQTO010000013.1"/>
</dbReference>
<gene>
    <name evidence="1" type="ORF">I4J89_26220</name>
</gene>
<reference evidence="1" key="1">
    <citation type="submission" date="2020-11" db="EMBL/GenBank/DDBJ databases">
        <title>Isolation and identification of active actinomycetes.</title>
        <authorList>
            <person name="Sun X."/>
        </authorList>
    </citation>
    <scope>NUCLEOTIDE SEQUENCE</scope>
    <source>
        <strain evidence="1">NEAU-A11</strain>
    </source>
</reference>
<protein>
    <submittedName>
        <fullName evidence="1">Uncharacterized protein</fullName>
    </submittedName>
</protein>